<feature type="region of interest" description="Disordered" evidence="1">
    <location>
        <begin position="420"/>
        <end position="475"/>
    </location>
</feature>
<dbReference type="PROSITE" id="PS50004">
    <property type="entry name" value="C2"/>
    <property type="match status" value="1"/>
</dbReference>
<dbReference type="PANTHER" id="PTHR47800">
    <property type="entry name" value="C2 DOMAIN-CONTAINING PROTEIN"/>
    <property type="match status" value="1"/>
</dbReference>
<gene>
    <name evidence="3" type="ORF">Clacol_005972</name>
</gene>
<dbReference type="EMBL" id="BPWL01000007">
    <property type="protein sequence ID" value="GJJ11734.1"/>
    <property type="molecule type" value="Genomic_DNA"/>
</dbReference>
<feature type="compositionally biased region" description="Basic and acidic residues" evidence="1">
    <location>
        <begin position="420"/>
        <end position="429"/>
    </location>
</feature>
<evidence type="ECO:0000313" key="3">
    <source>
        <dbReference type="EMBL" id="GJJ11734.1"/>
    </source>
</evidence>
<feature type="domain" description="C2" evidence="2">
    <location>
        <begin position="18"/>
        <end position="137"/>
    </location>
</feature>
<dbReference type="InterPro" id="IPR000008">
    <property type="entry name" value="C2_dom"/>
</dbReference>
<dbReference type="SUPFAM" id="SSF49562">
    <property type="entry name" value="C2 domain (Calcium/lipid-binding domain, CaLB)"/>
    <property type="match status" value="1"/>
</dbReference>
<dbReference type="SMART" id="SM00239">
    <property type="entry name" value="C2"/>
    <property type="match status" value="1"/>
</dbReference>
<dbReference type="Proteomes" id="UP001050691">
    <property type="component" value="Unassembled WGS sequence"/>
</dbReference>
<dbReference type="AlphaFoldDB" id="A0AAV5AEX3"/>
<dbReference type="Gene3D" id="2.60.40.150">
    <property type="entry name" value="C2 domain"/>
    <property type="match status" value="1"/>
</dbReference>
<proteinExistence type="predicted"/>
<protein>
    <recommendedName>
        <fullName evidence="2">C2 domain-containing protein</fullName>
    </recommendedName>
</protein>
<dbReference type="Pfam" id="PF00168">
    <property type="entry name" value="C2"/>
    <property type="match status" value="1"/>
</dbReference>
<sequence>MQSLLHSAGALEQIKARAQQAATQTVDRSQVQRHILIDVAITFIGASALPKMDVVGKADPYFIATIDDKIKLISSVQPSTLTPVWNEIWRVKNVTNEGKLKIAVWDKDDGSPMDDFIGQCETDLSAGARELDIIGPAAGLKRIKGTLWVKVDRAPASSLNLLPYTFDGPLVYSRHFSPTVGLLTNSLDDNGRRLYSTWEMRLKGIQTFLSGPLQHWNTNYLAAQRIFGPGPASMALRASIQTGHRLLYARSTTNAFGTIDTQQDVLSLLTGGRKSPHRVKPAVYTYIISVDDDTFRFSETGAAFLVDFASKHALHANCAENVRYSGEFHPRPVTSQGDGWTSFDETVQNDPDVQWELVFDNNSGTYTPSKQLLPNLKSLLEYNFPGFNIIALDREDPGLEKSREACRTYALKIREEGTSELQPHVHVEGEETLSSRASISIAPVGSQNKKSMDDADESDFGVTGQELVPAYQSEL</sequence>
<dbReference type="CDD" id="cd00030">
    <property type="entry name" value="C2"/>
    <property type="match status" value="1"/>
</dbReference>
<keyword evidence="4" id="KW-1185">Reference proteome</keyword>
<name>A0AAV5AEX3_9AGAM</name>
<reference evidence="3" key="1">
    <citation type="submission" date="2021-10" db="EMBL/GenBank/DDBJ databases">
        <title>De novo Genome Assembly of Clathrus columnatus (Basidiomycota, Fungi) Using Illumina and Nanopore Sequence Data.</title>
        <authorList>
            <person name="Ogiso-Tanaka E."/>
            <person name="Itagaki H."/>
            <person name="Hosoya T."/>
            <person name="Hosaka K."/>
        </authorList>
    </citation>
    <scope>NUCLEOTIDE SEQUENCE</scope>
    <source>
        <strain evidence="3">MO-923</strain>
    </source>
</reference>
<accession>A0AAV5AEX3</accession>
<dbReference type="GO" id="GO:0010628">
    <property type="term" value="P:positive regulation of gene expression"/>
    <property type="evidence" value="ECO:0007669"/>
    <property type="project" value="TreeGrafter"/>
</dbReference>
<organism evidence="3 4">
    <name type="scientific">Clathrus columnatus</name>
    <dbReference type="NCBI Taxonomy" id="1419009"/>
    <lineage>
        <taxon>Eukaryota</taxon>
        <taxon>Fungi</taxon>
        <taxon>Dikarya</taxon>
        <taxon>Basidiomycota</taxon>
        <taxon>Agaricomycotina</taxon>
        <taxon>Agaricomycetes</taxon>
        <taxon>Phallomycetidae</taxon>
        <taxon>Phallales</taxon>
        <taxon>Clathraceae</taxon>
        <taxon>Clathrus</taxon>
    </lineage>
</organism>
<dbReference type="InterPro" id="IPR035892">
    <property type="entry name" value="C2_domain_sf"/>
</dbReference>
<evidence type="ECO:0000259" key="2">
    <source>
        <dbReference type="PROSITE" id="PS50004"/>
    </source>
</evidence>
<evidence type="ECO:0000256" key="1">
    <source>
        <dbReference type="SAM" id="MobiDB-lite"/>
    </source>
</evidence>
<comment type="caution">
    <text evidence="3">The sequence shown here is derived from an EMBL/GenBank/DDBJ whole genome shotgun (WGS) entry which is preliminary data.</text>
</comment>
<evidence type="ECO:0000313" key="4">
    <source>
        <dbReference type="Proteomes" id="UP001050691"/>
    </source>
</evidence>
<dbReference type="PANTHER" id="PTHR47800:SF5">
    <property type="entry name" value="FER-1-LIKE PROTEIN 6"/>
    <property type="match status" value="1"/>
</dbReference>